<reference evidence="1" key="2">
    <citation type="journal article" date="2015" name="Data Brief">
        <title>Shoot transcriptome of the giant reed, Arundo donax.</title>
        <authorList>
            <person name="Barrero R.A."/>
            <person name="Guerrero F.D."/>
            <person name="Moolhuijzen P."/>
            <person name="Goolsby J.A."/>
            <person name="Tidwell J."/>
            <person name="Bellgard S.E."/>
            <person name="Bellgard M.I."/>
        </authorList>
    </citation>
    <scope>NUCLEOTIDE SEQUENCE</scope>
    <source>
        <tissue evidence="1">Shoot tissue taken approximately 20 cm above the soil surface</tissue>
    </source>
</reference>
<proteinExistence type="predicted"/>
<reference evidence="1" key="1">
    <citation type="submission" date="2014-09" db="EMBL/GenBank/DDBJ databases">
        <authorList>
            <person name="Magalhaes I.L.F."/>
            <person name="Oliveira U."/>
            <person name="Santos F.R."/>
            <person name="Vidigal T.H.D.A."/>
            <person name="Brescovit A.D."/>
            <person name="Santos A.J."/>
        </authorList>
    </citation>
    <scope>NUCLEOTIDE SEQUENCE</scope>
    <source>
        <tissue evidence="1">Shoot tissue taken approximately 20 cm above the soil surface</tissue>
    </source>
</reference>
<organism evidence="1">
    <name type="scientific">Arundo donax</name>
    <name type="common">Giant reed</name>
    <name type="synonym">Donax arundinaceus</name>
    <dbReference type="NCBI Taxonomy" id="35708"/>
    <lineage>
        <taxon>Eukaryota</taxon>
        <taxon>Viridiplantae</taxon>
        <taxon>Streptophyta</taxon>
        <taxon>Embryophyta</taxon>
        <taxon>Tracheophyta</taxon>
        <taxon>Spermatophyta</taxon>
        <taxon>Magnoliopsida</taxon>
        <taxon>Liliopsida</taxon>
        <taxon>Poales</taxon>
        <taxon>Poaceae</taxon>
        <taxon>PACMAD clade</taxon>
        <taxon>Arundinoideae</taxon>
        <taxon>Arundineae</taxon>
        <taxon>Arundo</taxon>
    </lineage>
</organism>
<evidence type="ECO:0000313" key="1">
    <source>
        <dbReference type="EMBL" id="JAD67814.1"/>
    </source>
</evidence>
<dbReference type="EMBL" id="GBRH01230081">
    <property type="protein sequence ID" value="JAD67814.1"/>
    <property type="molecule type" value="Transcribed_RNA"/>
</dbReference>
<accession>A0A0A9BUT5</accession>
<name>A0A0A9BUT5_ARUDO</name>
<protein>
    <submittedName>
        <fullName evidence="1">Uncharacterized protein</fullName>
    </submittedName>
</protein>
<sequence>MYRSLCSLLGVTGEMFMSSFIWVNIGIGANHLSN</sequence>
<dbReference type="AlphaFoldDB" id="A0A0A9BUT5"/>